<dbReference type="PROSITE" id="PS50076">
    <property type="entry name" value="DNAJ_2"/>
    <property type="match status" value="1"/>
</dbReference>
<dbReference type="Gene3D" id="1.10.287.110">
    <property type="entry name" value="DnaJ domain"/>
    <property type="match status" value="1"/>
</dbReference>
<dbReference type="GO" id="GO:0051082">
    <property type="term" value="F:unfolded protein binding"/>
    <property type="evidence" value="ECO:0007669"/>
    <property type="project" value="TreeGrafter"/>
</dbReference>
<evidence type="ECO:0000313" key="4">
    <source>
        <dbReference type="Proteomes" id="UP000285060"/>
    </source>
</evidence>
<dbReference type="GO" id="GO:0005737">
    <property type="term" value="C:cytoplasm"/>
    <property type="evidence" value="ECO:0007669"/>
    <property type="project" value="TreeGrafter"/>
</dbReference>
<dbReference type="VEuPathDB" id="FungiDB:H310_11263"/>
<dbReference type="Proteomes" id="UP000285060">
    <property type="component" value="Unassembled WGS sequence"/>
</dbReference>
<keyword evidence="4" id="KW-1185">Reference proteome</keyword>
<feature type="domain" description="J" evidence="2">
    <location>
        <begin position="8"/>
        <end position="75"/>
    </location>
</feature>
<comment type="caution">
    <text evidence="3">The sequence shown here is derived from an EMBL/GenBank/DDBJ whole genome shotgun (WGS) entry which is preliminary data.</text>
</comment>
<dbReference type="SUPFAM" id="SSF46565">
    <property type="entry name" value="Chaperone J-domain"/>
    <property type="match status" value="1"/>
</dbReference>
<evidence type="ECO:0000259" key="2">
    <source>
        <dbReference type="PROSITE" id="PS50076"/>
    </source>
</evidence>
<keyword evidence="1" id="KW-1133">Transmembrane helix</keyword>
<dbReference type="InterPro" id="IPR036869">
    <property type="entry name" value="J_dom_sf"/>
</dbReference>
<protein>
    <recommendedName>
        <fullName evidence="2">J domain-containing protein</fullName>
    </recommendedName>
</protein>
<feature type="transmembrane region" description="Helical" evidence="1">
    <location>
        <begin position="123"/>
        <end position="148"/>
    </location>
</feature>
<dbReference type="PRINTS" id="PR00625">
    <property type="entry name" value="JDOMAIN"/>
</dbReference>
<keyword evidence="1" id="KW-0472">Membrane</keyword>
<accession>A0A3R6Z3E5</accession>
<feature type="transmembrane region" description="Helical" evidence="1">
    <location>
        <begin position="90"/>
        <end position="117"/>
    </location>
</feature>
<dbReference type="CDD" id="cd06257">
    <property type="entry name" value="DnaJ"/>
    <property type="match status" value="1"/>
</dbReference>
<reference evidence="3 4" key="1">
    <citation type="submission" date="2018-08" db="EMBL/GenBank/DDBJ databases">
        <title>Aphanomyces genome sequencing and annotation.</title>
        <authorList>
            <person name="Minardi D."/>
            <person name="Oidtmann B."/>
            <person name="Van Der Giezen M."/>
            <person name="Studholme D.J."/>
        </authorList>
    </citation>
    <scope>NUCLEOTIDE SEQUENCE [LARGE SCALE GENOMIC DNA]</scope>
    <source>
        <strain evidence="3 4">NJM0002</strain>
    </source>
</reference>
<name>A0A3R6Z3E5_9STRA</name>
<dbReference type="GO" id="GO:0005634">
    <property type="term" value="C:nucleus"/>
    <property type="evidence" value="ECO:0007669"/>
    <property type="project" value="TreeGrafter"/>
</dbReference>
<organism evidence="3 4">
    <name type="scientific">Aphanomyces invadans</name>
    <dbReference type="NCBI Taxonomy" id="157072"/>
    <lineage>
        <taxon>Eukaryota</taxon>
        <taxon>Sar</taxon>
        <taxon>Stramenopiles</taxon>
        <taxon>Oomycota</taxon>
        <taxon>Saprolegniomycetes</taxon>
        <taxon>Saprolegniales</taxon>
        <taxon>Verrucalvaceae</taxon>
        <taxon>Aphanomyces</taxon>
    </lineage>
</organism>
<proteinExistence type="predicted"/>
<dbReference type="PANTHER" id="PTHR43948">
    <property type="entry name" value="DNAJ HOMOLOG SUBFAMILY B"/>
    <property type="match status" value="1"/>
</dbReference>
<evidence type="ECO:0000256" key="1">
    <source>
        <dbReference type="SAM" id="Phobius"/>
    </source>
</evidence>
<dbReference type="Pfam" id="PF00226">
    <property type="entry name" value="DnaJ"/>
    <property type="match status" value="1"/>
</dbReference>
<evidence type="ECO:0000313" key="3">
    <source>
        <dbReference type="EMBL" id="RHY29137.1"/>
    </source>
</evidence>
<dbReference type="PANTHER" id="PTHR43948:SF10">
    <property type="entry name" value="MRJ, ISOFORM E"/>
    <property type="match status" value="1"/>
</dbReference>
<dbReference type="AlphaFoldDB" id="A0A3R6Z3E5"/>
<dbReference type="SMART" id="SM00271">
    <property type="entry name" value="DnaJ"/>
    <property type="match status" value="1"/>
</dbReference>
<sequence length="212" mass="21978">MANFDSSDYYENLGLQRDATETDIKAAYRKLAVKYHPDKNLLHREAAEKKFKIVGEAYNVLSDPKTRRIKRVAVGLVYAPAKGLLYGGRAILGGVVVGTTAVAVGLSGMAVSIGMGVKEMGEASINCAVFSGGAFILGGTALAGGYLVGGIAGAMHNVTSGIREIKAASKHKQLEDGDPSAELSPVADAASADYNLATTAHPATSRQSHAAV</sequence>
<dbReference type="GO" id="GO:0051087">
    <property type="term" value="F:protein-folding chaperone binding"/>
    <property type="evidence" value="ECO:0007669"/>
    <property type="project" value="TreeGrafter"/>
</dbReference>
<dbReference type="EMBL" id="QUSY01000477">
    <property type="protein sequence ID" value="RHY29137.1"/>
    <property type="molecule type" value="Genomic_DNA"/>
</dbReference>
<gene>
    <name evidence="3" type="ORF">DYB32_005402</name>
</gene>
<dbReference type="GO" id="GO:0044183">
    <property type="term" value="F:protein folding chaperone"/>
    <property type="evidence" value="ECO:0007669"/>
    <property type="project" value="TreeGrafter"/>
</dbReference>
<keyword evidence="1" id="KW-0812">Transmembrane</keyword>
<dbReference type="InterPro" id="IPR001623">
    <property type="entry name" value="DnaJ_domain"/>
</dbReference>